<reference evidence="1 2" key="1">
    <citation type="submission" date="2022-03" db="EMBL/GenBank/DDBJ databases">
        <title>Genome data of Colletotrichum spp.</title>
        <authorList>
            <person name="Utami Y.D."/>
            <person name="Hiruma K."/>
        </authorList>
    </citation>
    <scope>NUCLEOTIDE SEQUENCE [LARGE SCALE GENOMIC DNA]</scope>
    <source>
        <strain evidence="1 2">MAFF 239500</strain>
    </source>
</reference>
<comment type="caution">
    <text evidence="1">The sequence shown here is derived from an EMBL/GenBank/DDBJ whole genome shotgun (WGS) entry which is preliminary data.</text>
</comment>
<evidence type="ECO:0000313" key="1">
    <source>
        <dbReference type="EMBL" id="GKT52229.1"/>
    </source>
</evidence>
<organism evidence="1 2">
    <name type="scientific">Colletotrichum spaethianum</name>
    <dbReference type="NCBI Taxonomy" id="700344"/>
    <lineage>
        <taxon>Eukaryota</taxon>
        <taxon>Fungi</taxon>
        <taxon>Dikarya</taxon>
        <taxon>Ascomycota</taxon>
        <taxon>Pezizomycotina</taxon>
        <taxon>Sordariomycetes</taxon>
        <taxon>Hypocreomycetidae</taxon>
        <taxon>Glomerellales</taxon>
        <taxon>Glomerellaceae</taxon>
        <taxon>Colletotrichum</taxon>
        <taxon>Colletotrichum spaethianum species complex</taxon>
    </lineage>
</organism>
<keyword evidence="2" id="KW-1185">Reference proteome</keyword>
<protein>
    <submittedName>
        <fullName evidence="1">Uncharacterized protein</fullName>
    </submittedName>
</protein>
<accession>A0AA37UL49</accession>
<dbReference type="RefSeq" id="XP_049134579.1">
    <property type="nucleotide sequence ID" value="XM_049278622.1"/>
</dbReference>
<evidence type="ECO:0000313" key="2">
    <source>
        <dbReference type="Proteomes" id="UP001055115"/>
    </source>
</evidence>
<dbReference type="EMBL" id="BQXU01000063">
    <property type="protein sequence ID" value="GKT52229.1"/>
    <property type="molecule type" value="Genomic_DNA"/>
</dbReference>
<proteinExistence type="predicted"/>
<sequence length="234" mass="24913">MASLLSASKLGAVYDSNIRQLVLTAQVSGLPIGAHFERVEGFVGGLEFSLQGFPGGPGPVGKQLSEDVTTKFPISLPIPHFNNKSVSVVTADGIKTVEIKYTGLEGVAPATGVDFTTDLKVQSVPIGSVLTPINIFLPADRETTFTAIIAKAEGDSKISVVPTFNEEFLRLVNATVHNGVISYTFRWAQLPTGEGQNPQLINVTTTTYNGLTGPAAQTTRIVQGYIVHFVLLKQ</sequence>
<dbReference type="Proteomes" id="UP001055115">
    <property type="component" value="Unassembled WGS sequence"/>
</dbReference>
<dbReference type="AlphaFoldDB" id="A0AA37UL49"/>
<name>A0AA37UL49_9PEZI</name>
<dbReference type="GeneID" id="73333212"/>
<gene>
    <name evidence="1" type="ORF">ColSpa_12410</name>
</gene>